<accession>G0UYK1</accession>
<comment type="subcellular location">
    <subcellularLocation>
        <location evidence="1">Cytoplasm</location>
        <location evidence="1">Cytoskeleton</location>
    </subcellularLocation>
</comment>
<dbReference type="InterPro" id="IPR001611">
    <property type="entry name" value="Leu-rich_rpt"/>
</dbReference>
<dbReference type="SUPFAM" id="SSF52047">
    <property type="entry name" value="RNI-like"/>
    <property type="match status" value="1"/>
</dbReference>
<proteinExistence type="predicted"/>
<dbReference type="PANTHER" id="PTHR24107">
    <property type="entry name" value="YNEIN REGULATORY COMPLEX SUBUNIT 5"/>
    <property type="match status" value="1"/>
</dbReference>
<gene>
    <name evidence="5" type="ORF">TCIL3000_10_12500</name>
</gene>
<keyword evidence="2" id="KW-0963">Cytoplasm</keyword>
<dbReference type="SMART" id="SM00368">
    <property type="entry name" value="LRR_RI"/>
    <property type="match status" value="6"/>
</dbReference>
<keyword evidence="4" id="KW-0175">Coiled coil</keyword>
<protein>
    <submittedName>
        <fullName evidence="5">Uncharacterized protein TCIL3000_10_12500</fullName>
    </submittedName>
</protein>
<evidence type="ECO:0000256" key="4">
    <source>
        <dbReference type="SAM" id="Coils"/>
    </source>
</evidence>
<feature type="coiled-coil region" evidence="4">
    <location>
        <begin position="75"/>
        <end position="102"/>
    </location>
</feature>
<dbReference type="PANTHER" id="PTHR24107:SF23">
    <property type="entry name" value="FLAGELLAR MEMBER 5"/>
    <property type="match status" value="1"/>
</dbReference>
<keyword evidence="3" id="KW-0206">Cytoskeleton</keyword>
<dbReference type="EMBL" id="HE575323">
    <property type="protein sequence ID" value="CCC94468.1"/>
    <property type="molecule type" value="Genomic_DNA"/>
</dbReference>
<dbReference type="GO" id="GO:0005856">
    <property type="term" value="C:cytoskeleton"/>
    <property type="evidence" value="ECO:0007669"/>
    <property type="project" value="UniProtKB-SubCell"/>
</dbReference>
<evidence type="ECO:0000256" key="1">
    <source>
        <dbReference type="ARBA" id="ARBA00004245"/>
    </source>
</evidence>
<evidence type="ECO:0000256" key="3">
    <source>
        <dbReference type="ARBA" id="ARBA00023212"/>
    </source>
</evidence>
<dbReference type="Pfam" id="PF13516">
    <property type="entry name" value="LRR_6"/>
    <property type="match status" value="5"/>
</dbReference>
<dbReference type="Gene3D" id="3.80.10.10">
    <property type="entry name" value="Ribonuclease Inhibitor"/>
    <property type="match status" value="4"/>
</dbReference>
<evidence type="ECO:0000313" key="5">
    <source>
        <dbReference type="EMBL" id="CCC94468.1"/>
    </source>
</evidence>
<reference evidence="5" key="1">
    <citation type="journal article" date="2012" name="Proc. Natl. Acad. Sci. U.S.A.">
        <title>Antigenic diversity is generated by distinct evolutionary mechanisms in African trypanosome species.</title>
        <authorList>
            <person name="Jackson A.P."/>
            <person name="Berry A."/>
            <person name="Aslett M."/>
            <person name="Allison H.C."/>
            <person name="Burton P."/>
            <person name="Vavrova-Anderson J."/>
            <person name="Brown R."/>
            <person name="Browne H."/>
            <person name="Corton N."/>
            <person name="Hauser H."/>
            <person name="Gamble J."/>
            <person name="Gilderthorp R."/>
            <person name="Marcello L."/>
            <person name="McQuillan J."/>
            <person name="Otto T.D."/>
            <person name="Quail M.A."/>
            <person name="Sanders M.J."/>
            <person name="van Tonder A."/>
            <person name="Ginger M.L."/>
            <person name="Field M.C."/>
            <person name="Barry J.D."/>
            <person name="Hertz-Fowler C."/>
            <person name="Berriman M."/>
        </authorList>
    </citation>
    <scope>NUCLEOTIDE SEQUENCE</scope>
    <source>
        <strain evidence="5">IL3000</strain>
    </source>
</reference>
<dbReference type="InterPro" id="IPR032675">
    <property type="entry name" value="LRR_dom_sf"/>
</dbReference>
<dbReference type="InterPro" id="IPR052410">
    <property type="entry name" value="DRC5"/>
</dbReference>
<organism evidence="5">
    <name type="scientific">Trypanosoma congolense (strain IL3000)</name>
    <dbReference type="NCBI Taxonomy" id="1068625"/>
    <lineage>
        <taxon>Eukaryota</taxon>
        <taxon>Discoba</taxon>
        <taxon>Euglenozoa</taxon>
        <taxon>Kinetoplastea</taxon>
        <taxon>Metakinetoplastina</taxon>
        <taxon>Trypanosomatida</taxon>
        <taxon>Trypanosomatidae</taxon>
        <taxon>Trypanosoma</taxon>
        <taxon>Nannomonas</taxon>
    </lineage>
</organism>
<name>G0UYK1_TRYCI</name>
<evidence type="ECO:0000256" key="2">
    <source>
        <dbReference type="ARBA" id="ARBA00022490"/>
    </source>
</evidence>
<dbReference type="VEuPathDB" id="TriTrypDB:TcIL3000_10_12500"/>
<sequence>MLLEKEKTERRCCVLNHVQEAGVLLEELGLIREELAEEKRISIEKYCWRRSGWSHLQVLRLRGNPIGNEGAKALASALRHEMDLEDEEVERIQKDLSSAADRLVNQLVKGYQRTMIEEARGRDRIVAERGQVFNSLTTVTLHNPAQGVNNGLGEEDEEINVLYMGGDNEGGVNDITHGSEGQYGLSGEVTPVPYVDVLGDAGRSSLEEEVALLLEVCGKWAIRVERRKRCVPYLRLLDLGSCGIGSSGLKFIGNVLAENKSLEALLLRRNIFGRKQMKVPVDDDDSRSEEERPADRVDVPLYVSPGCISLFTALKTNRTLKVLDLGYNNMYPATIRVLAEALHENTTLTSLSLEGNRIGYGGSAAEAAQVAVECVRMEDDGGKHSCFLELLLAISKGNITTLLLGYNDLSQCWGDEEVKALASVCNRLEVLHLAGNQLGSEDIMKWANAGGADFTLKELHLTRNSLRGPEGGVALSGILRRCKGTLQDLFLDQNPLGTLGVAEAFMSHELPFLRLLSIRNAEVTQACAFPASSLTSLQHLLISDNPFTATELLNVADLLRSNARNLGSLSLWSRVFDMETIIPELREIVRHMPRLLFADFGVLLRFDGVLDAQDAFGQMEATFTARRMEQFFSTLPTELK</sequence>
<dbReference type="AlphaFoldDB" id="G0UYK1"/>